<feature type="region of interest" description="Disordered" evidence="1">
    <location>
        <begin position="65"/>
        <end position="204"/>
    </location>
</feature>
<evidence type="ECO:0000256" key="1">
    <source>
        <dbReference type="SAM" id="MobiDB-lite"/>
    </source>
</evidence>
<feature type="compositionally biased region" description="Low complexity" evidence="1">
    <location>
        <begin position="308"/>
        <end position="317"/>
    </location>
</feature>
<gene>
    <name evidence="3" type="ORF">BV898_14191</name>
</gene>
<dbReference type="OrthoDB" id="10637333at2759"/>
<accession>A0A1W0W8K5</accession>
<organism evidence="3 4">
    <name type="scientific">Hypsibius exemplaris</name>
    <name type="common">Freshwater tardigrade</name>
    <dbReference type="NCBI Taxonomy" id="2072580"/>
    <lineage>
        <taxon>Eukaryota</taxon>
        <taxon>Metazoa</taxon>
        <taxon>Ecdysozoa</taxon>
        <taxon>Tardigrada</taxon>
        <taxon>Eutardigrada</taxon>
        <taxon>Parachela</taxon>
        <taxon>Hypsibioidea</taxon>
        <taxon>Hypsibiidae</taxon>
        <taxon>Hypsibius</taxon>
    </lineage>
</organism>
<feature type="compositionally biased region" description="Pro residues" evidence="1">
    <location>
        <begin position="111"/>
        <end position="120"/>
    </location>
</feature>
<feature type="region of interest" description="Disordered" evidence="1">
    <location>
        <begin position="635"/>
        <end position="655"/>
    </location>
</feature>
<dbReference type="EMBL" id="MTYJ01000169">
    <property type="protein sequence ID" value="OQV11535.1"/>
    <property type="molecule type" value="Genomic_DNA"/>
</dbReference>
<evidence type="ECO:0000256" key="2">
    <source>
        <dbReference type="SAM" id="SignalP"/>
    </source>
</evidence>
<feature type="compositionally biased region" description="Pro residues" evidence="1">
    <location>
        <begin position="81"/>
        <end position="93"/>
    </location>
</feature>
<evidence type="ECO:0000313" key="3">
    <source>
        <dbReference type="EMBL" id="OQV11535.1"/>
    </source>
</evidence>
<feature type="signal peptide" evidence="2">
    <location>
        <begin position="1"/>
        <end position="21"/>
    </location>
</feature>
<keyword evidence="2" id="KW-0732">Signal</keyword>
<comment type="caution">
    <text evidence="3">The sequence shown here is derived from an EMBL/GenBank/DDBJ whole genome shotgun (WGS) entry which is preliminary data.</text>
</comment>
<feature type="region of interest" description="Disordered" evidence="1">
    <location>
        <begin position="308"/>
        <end position="390"/>
    </location>
</feature>
<feature type="compositionally biased region" description="Low complexity" evidence="1">
    <location>
        <begin position="31"/>
        <end position="43"/>
    </location>
</feature>
<feature type="region of interest" description="Disordered" evidence="1">
    <location>
        <begin position="24"/>
        <end position="43"/>
    </location>
</feature>
<dbReference type="Proteomes" id="UP000192578">
    <property type="component" value="Unassembled WGS sequence"/>
</dbReference>
<evidence type="ECO:0000313" key="4">
    <source>
        <dbReference type="Proteomes" id="UP000192578"/>
    </source>
</evidence>
<feature type="compositionally biased region" description="Low complexity" evidence="1">
    <location>
        <begin position="143"/>
        <end position="186"/>
    </location>
</feature>
<feature type="chain" id="PRO_5012619167" description="WAP domain-containing protein" evidence="2">
    <location>
        <begin position="22"/>
        <end position="914"/>
    </location>
</feature>
<name>A0A1W0W8K5_HYPEX</name>
<protein>
    <recommendedName>
        <fullName evidence="5">WAP domain-containing protein</fullName>
    </recommendedName>
</protein>
<feature type="compositionally biased region" description="Low complexity" evidence="1">
    <location>
        <begin position="324"/>
        <end position="364"/>
    </location>
</feature>
<feature type="region of interest" description="Disordered" evidence="1">
    <location>
        <begin position="460"/>
        <end position="483"/>
    </location>
</feature>
<sequence length="914" mass="93290">MSRWGSLSFFCCSLVISLTLAEERPRKSARSYSSGSSSSNLYGGSSYSSGGDGYNDNFDSIFNSMDLNNNGKSQKIRISLPNPPYPPKPPRPMKAPNMGNYENDPNRQPNLPRPPAPPSGFGPMDIEFNFPSYEPSVDDSFFDSDQSGGPSYGSNNNGYGSSYNNNNNNNYNKNNNNYNNNNGGYSTRTTKSSNNYPSSTAVNNYPSSTAANNYPSSTAANNYPSSTAANKACSPKTQPAVKNGICVTEDQITSKCAKLQLAQSANCGSKEYCCFSSAGSGSGSTSASPVTVTTTGVSGVTTSITTKASTAAATTTAGSGGAGTTTAKPVTTQAPAATTTTTAAATNAPTTVTTSTKAATTSQSGGSGGGQTTTAHVSTEAPNGGPCSPLSNPSVTNGQCFNLNALQANCRGIQMAKSNQCAFNQFCCFTSLNAGSTAAYPQSSSSAPVTATNAPVTQASTAPVTATNAPVTQASTTSAPSAGTTTAYNGAAGGASNTGNRVAVVVQVSSSSNKACHPQGKSSSVSGVCIATSSLPSQCVGQSVAFGESCAAEEACCFSEPPKRSVCRPRSAANQATTGECMPTSSLSSMCANRAASKSDDCASQDWCCMGAQLPAEAPSTPPVKVNIIIGDEQKPNAGDGFHAEPANSASSGNAVAPPANDVACTPNDNPAIHDGKCLTMRQLSQQCVDRKASSSAQCAFGRFCCYSDENVAVADGKPASSAPVVVTVSNANKLVSVVAASAEQVVVVTPSAASAPVKSCSPNSNRAVSNGACMTIRELRANCVDEKASPSADCEMGSWCCFSEDGKKVDRVKTVIAEAAAATDAPPVAAPEAATEAPAANPAVSSDQQCVPNSKPDISNGICLPTKDLRVRCKNQRVSKSPACKMGHWCCFTDSANPVALNVNDFSRNINAL</sequence>
<evidence type="ECO:0008006" key="5">
    <source>
        <dbReference type="Google" id="ProtNLM"/>
    </source>
</evidence>
<reference evidence="4" key="1">
    <citation type="submission" date="2017-01" db="EMBL/GenBank/DDBJ databases">
        <title>Comparative genomics of anhydrobiosis in the tardigrade Hypsibius dujardini.</title>
        <authorList>
            <person name="Yoshida Y."/>
            <person name="Koutsovoulos G."/>
            <person name="Laetsch D."/>
            <person name="Stevens L."/>
            <person name="Kumar S."/>
            <person name="Horikawa D."/>
            <person name="Ishino K."/>
            <person name="Komine S."/>
            <person name="Tomita M."/>
            <person name="Blaxter M."/>
            <person name="Arakawa K."/>
        </authorList>
    </citation>
    <scope>NUCLEOTIDE SEQUENCE [LARGE SCALE GENOMIC DNA]</scope>
    <source>
        <strain evidence="4">Z151</strain>
    </source>
</reference>
<dbReference type="AlphaFoldDB" id="A0A1W0W8K5"/>
<keyword evidence="4" id="KW-1185">Reference proteome</keyword>
<feature type="compositionally biased region" description="Polar residues" evidence="1">
    <location>
        <begin position="187"/>
        <end position="204"/>
    </location>
</feature>
<proteinExistence type="predicted"/>